<protein>
    <submittedName>
        <fullName evidence="2">OLC1v1014879C1</fullName>
    </submittedName>
</protein>
<keyword evidence="3" id="KW-1185">Reference proteome</keyword>
<feature type="region of interest" description="Disordered" evidence="1">
    <location>
        <begin position="318"/>
        <end position="339"/>
    </location>
</feature>
<sequence>MPQHRTHSSATAPKTNAASKSTVRRPLRDVSNAGKSYPKSTAKKLPVKLEERGTKDEPQHPQMGNGGDASLDRLLLIHSDLSSLTNQIDELVVDALKITSKEGMKEVESFANFLSQMQMSLKQWVPRFRKVLSAEPGNMKEKAEIGREGKSMMKNMSSAAESPEQSNWDFLVSPSPLVSWRASCAHEGGKELFLLTPLPRQKDVSVKYQEPSKPALGAIASSSIAPPPAIMDVGEETSSGDLVASIMVQKTPEKVSDRALESECFSPQNLCRKDGYMFIMTPCLKVSPPKSCVLLEPLAEFPRKASLGVHQSTPFVKGIQNSDESQDTESSNSQNSQKMPLTYPQFLGIKLGNNSGNRRRAVDESPCWLRSPPKTCILMEPSDENLQINDPCNSALPDVTNKHHDATGKQEQREPKTTIQRGRCPGEDTLKRELWTKFEAASVRGVQFDVSPLENSSGNRFLDRLEEEVSP</sequence>
<dbReference type="Proteomes" id="UP001161247">
    <property type="component" value="Chromosome 7"/>
</dbReference>
<feature type="compositionally biased region" description="Polar residues" evidence="1">
    <location>
        <begin position="8"/>
        <end position="21"/>
    </location>
</feature>
<feature type="region of interest" description="Disordered" evidence="1">
    <location>
        <begin position="1"/>
        <end position="68"/>
    </location>
</feature>
<name>A0AAV1E225_OLDCO</name>
<dbReference type="PANTHER" id="PTHR37238">
    <property type="entry name" value="OS05G0532500 PROTEIN"/>
    <property type="match status" value="1"/>
</dbReference>
<feature type="region of interest" description="Disordered" evidence="1">
    <location>
        <begin position="452"/>
        <end position="471"/>
    </location>
</feature>
<dbReference type="PANTHER" id="PTHR37238:SF1">
    <property type="entry name" value="OS05G0532500 PROTEIN"/>
    <property type="match status" value="1"/>
</dbReference>
<feature type="compositionally biased region" description="Basic and acidic residues" evidence="1">
    <location>
        <begin position="47"/>
        <end position="59"/>
    </location>
</feature>
<evidence type="ECO:0000313" key="3">
    <source>
        <dbReference type="Proteomes" id="UP001161247"/>
    </source>
</evidence>
<accession>A0AAV1E225</accession>
<feature type="compositionally biased region" description="Basic and acidic residues" evidence="1">
    <location>
        <begin position="403"/>
        <end position="416"/>
    </location>
</feature>
<proteinExistence type="predicted"/>
<evidence type="ECO:0000313" key="2">
    <source>
        <dbReference type="EMBL" id="CAI9114215.1"/>
    </source>
</evidence>
<feature type="region of interest" description="Disordered" evidence="1">
    <location>
        <begin position="403"/>
        <end position="425"/>
    </location>
</feature>
<dbReference type="EMBL" id="OX459124">
    <property type="protein sequence ID" value="CAI9114215.1"/>
    <property type="molecule type" value="Genomic_DNA"/>
</dbReference>
<organism evidence="2 3">
    <name type="scientific">Oldenlandia corymbosa var. corymbosa</name>
    <dbReference type="NCBI Taxonomy" id="529605"/>
    <lineage>
        <taxon>Eukaryota</taxon>
        <taxon>Viridiplantae</taxon>
        <taxon>Streptophyta</taxon>
        <taxon>Embryophyta</taxon>
        <taxon>Tracheophyta</taxon>
        <taxon>Spermatophyta</taxon>
        <taxon>Magnoliopsida</taxon>
        <taxon>eudicotyledons</taxon>
        <taxon>Gunneridae</taxon>
        <taxon>Pentapetalae</taxon>
        <taxon>asterids</taxon>
        <taxon>lamiids</taxon>
        <taxon>Gentianales</taxon>
        <taxon>Rubiaceae</taxon>
        <taxon>Rubioideae</taxon>
        <taxon>Spermacoceae</taxon>
        <taxon>Hedyotis-Oldenlandia complex</taxon>
        <taxon>Oldenlandia</taxon>
    </lineage>
</organism>
<evidence type="ECO:0000256" key="1">
    <source>
        <dbReference type="SAM" id="MobiDB-lite"/>
    </source>
</evidence>
<dbReference type="AlphaFoldDB" id="A0AAV1E225"/>
<gene>
    <name evidence="2" type="ORF">OLC1_LOCUS21036</name>
</gene>
<reference evidence="2" key="1">
    <citation type="submission" date="2023-03" db="EMBL/GenBank/DDBJ databases">
        <authorList>
            <person name="Julca I."/>
        </authorList>
    </citation>
    <scope>NUCLEOTIDE SEQUENCE</scope>
</reference>